<evidence type="ECO:0000313" key="2">
    <source>
        <dbReference type="Proteomes" id="UP000198406"/>
    </source>
</evidence>
<reference evidence="1 2" key="1">
    <citation type="journal article" date="2015" name="Plant Cell">
        <title>Oil accumulation by the oleaginous diatom Fistulifera solaris as revealed by the genome and transcriptome.</title>
        <authorList>
            <person name="Tanaka T."/>
            <person name="Maeda Y."/>
            <person name="Veluchamy A."/>
            <person name="Tanaka M."/>
            <person name="Abida H."/>
            <person name="Marechal E."/>
            <person name="Bowler C."/>
            <person name="Muto M."/>
            <person name="Sunaga Y."/>
            <person name="Tanaka M."/>
            <person name="Yoshino T."/>
            <person name="Taniguchi T."/>
            <person name="Fukuda Y."/>
            <person name="Nemoto M."/>
            <person name="Matsumoto M."/>
            <person name="Wong P.S."/>
            <person name="Aburatani S."/>
            <person name="Fujibuchi W."/>
        </authorList>
    </citation>
    <scope>NUCLEOTIDE SEQUENCE [LARGE SCALE GENOMIC DNA]</scope>
    <source>
        <strain evidence="1 2">JPCC DA0580</strain>
    </source>
</reference>
<dbReference type="OrthoDB" id="45021at2759"/>
<proteinExistence type="predicted"/>
<organism evidence="1 2">
    <name type="scientific">Fistulifera solaris</name>
    <name type="common">Oleaginous diatom</name>
    <dbReference type="NCBI Taxonomy" id="1519565"/>
    <lineage>
        <taxon>Eukaryota</taxon>
        <taxon>Sar</taxon>
        <taxon>Stramenopiles</taxon>
        <taxon>Ochrophyta</taxon>
        <taxon>Bacillariophyta</taxon>
        <taxon>Bacillariophyceae</taxon>
        <taxon>Bacillariophycidae</taxon>
        <taxon>Naviculales</taxon>
        <taxon>Naviculaceae</taxon>
        <taxon>Fistulifera</taxon>
    </lineage>
</organism>
<dbReference type="InParanoid" id="A0A1Z5KPJ9"/>
<dbReference type="EMBL" id="BDSP01000270">
    <property type="protein sequence ID" value="GAX28216.1"/>
    <property type="molecule type" value="Genomic_DNA"/>
</dbReference>
<dbReference type="AlphaFoldDB" id="A0A1Z5KPJ9"/>
<comment type="caution">
    <text evidence="1">The sequence shown here is derived from an EMBL/GenBank/DDBJ whole genome shotgun (WGS) entry which is preliminary data.</text>
</comment>
<accession>A0A1Z5KPJ9</accession>
<gene>
    <name evidence="1" type="ORF">FisN_41Lu011</name>
</gene>
<protein>
    <submittedName>
        <fullName evidence="1">Uncharacterized protein</fullName>
    </submittedName>
</protein>
<dbReference type="Proteomes" id="UP000198406">
    <property type="component" value="Unassembled WGS sequence"/>
</dbReference>
<evidence type="ECO:0000313" key="1">
    <source>
        <dbReference type="EMBL" id="GAX28216.1"/>
    </source>
</evidence>
<keyword evidence="2" id="KW-1185">Reference proteome</keyword>
<sequence length="345" mass="38369">MHRTLLRASSPVVVTLLSPNPTLSHSFKNWLLSNTGRTDISEECHNTVSSSIKDDDLDRWGAAAWSSLAIDVSGDDERPPTLLHLLSPLNASATTQGSLSLLSIQHVSSVEESRSQLAAAFSEKGSPFLIRLRRLLNRPILPSHLLDQTLFQWDEQYTTGEVTASQQLHVSLSPKKPLLKEIALPVDNITLQLPSSGVTGVLQCSPKLAIRPLPRAMHDRFLTVPTLVFHQSADIKPTADWHPIGVTSSRKGQYMQYKNGIDVRLCPSTIRESMFCEAQESMLAGSLQELQSTRVLESKSSDDDPRMNKMDCWVEVRANLKRPSGYFQQSKTTTRFAKAPDIPYE</sequence>
<name>A0A1Z5KPJ9_FISSO</name>